<dbReference type="AlphaFoldDB" id="A0A375FMH3"/>
<proteinExistence type="predicted"/>
<dbReference type="EMBL" id="OGUS01000066">
    <property type="protein sequence ID" value="SPC06620.1"/>
    <property type="molecule type" value="Genomic_DNA"/>
</dbReference>
<gene>
    <name evidence="2" type="ORF">CO2235_150054</name>
    <name evidence="1" type="ORF">CO2235_U600065</name>
</gene>
<organism evidence="1 3">
    <name type="scientific">Cupriavidus oxalaticus</name>
    <dbReference type="NCBI Taxonomy" id="96344"/>
    <lineage>
        <taxon>Bacteria</taxon>
        <taxon>Pseudomonadati</taxon>
        <taxon>Pseudomonadota</taxon>
        <taxon>Betaproteobacteria</taxon>
        <taxon>Burkholderiales</taxon>
        <taxon>Burkholderiaceae</taxon>
        <taxon>Cupriavidus</taxon>
    </lineage>
</organism>
<accession>A0A375FMH3</accession>
<evidence type="ECO:0000313" key="2">
    <source>
        <dbReference type="EMBL" id="SPC12399.1"/>
    </source>
</evidence>
<reference evidence="1 3" key="1">
    <citation type="submission" date="2018-01" db="EMBL/GenBank/DDBJ databases">
        <authorList>
            <person name="Clerissi C."/>
        </authorList>
    </citation>
    <scope>NUCLEOTIDE SEQUENCE</scope>
    <source>
        <strain evidence="1">Cupriavidus oxalaticus LMG 2235</strain>
    </source>
</reference>
<dbReference type="EMBL" id="OGUS01000115">
    <property type="protein sequence ID" value="SPC12399.1"/>
    <property type="molecule type" value="Genomic_DNA"/>
</dbReference>
<reference evidence="3" key="2">
    <citation type="submission" date="2018-01" db="EMBL/GenBank/DDBJ databases">
        <authorList>
            <person name="Gaut B.S."/>
            <person name="Morton B.R."/>
            <person name="Clegg M.T."/>
            <person name="Duvall M.R."/>
        </authorList>
    </citation>
    <scope>NUCLEOTIDE SEQUENCE [LARGE SCALE GENOMIC DNA]</scope>
</reference>
<name>A0A375FMH3_9BURK</name>
<evidence type="ECO:0000313" key="3">
    <source>
        <dbReference type="Proteomes" id="UP000256862"/>
    </source>
</evidence>
<dbReference type="Proteomes" id="UP000256862">
    <property type="component" value="Chromosome CO2235"/>
</dbReference>
<sequence length="55" mass="6480">MSTPMETHLIFPMRILLPQDECFVSRLLADTEISLDVYLSWISTLRAYRYAPMRS</sequence>
<evidence type="ECO:0000313" key="1">
    <source>
        <dbReference type="EMBL" id="SPC06620.1"/>
    </source>
</evidence>
<comment type="caution">
    <text evidence="1">The sequence shown here is derived from an EMBL/GenBank/DDBJ whole genome shotgun (WGS) entry which is preliminary data.</text>
</comment>
<protein>
    <submittedName>
        <fullName evidence="1">Uncharacterized protein</fullName>
    </submittedName>
</protein>